<feature type="compositionally biased region" description="Polar residues" evidence="1">
    <location>
        <begin position="79"/>
        <end position="88"/>
    </location>
</feature>
<evidence type="ECO:0000313" key="3">
    <source>
        <dbReference type="EMBL" id="WMW80846.1"/>
    </source>
</evidence>
<reference evidence="3" key="1">
    <citation type="submission" date="2023-09" db="EMBL/GenBank/DDBJ databases">
        <title>Undibacterium sp. 20NA77.5 isolated from freshwater.</title>
        <authorList>
            <person name="Le V."/>
            <person name="Ko S.-R."/>
            <person name="Ahn C.-Y."/>
            <person name="Oh H.-M."/>
        </authorList>
    </citation>
    <scope>NUCLEOTIDE SEQUENCE</scope>
    <source>
        <strain evidence="3">20NA77.5</strain>
    </source>
</reference>
<accession>A0ABY9RLH1</accession>
<keyword evidence="4" id="KW-1185">Reference proteome</keyword>
<name>A0ABY9RLH1_9BURK</name>
<dbReference type="InterPro" id="IPR021557">
    <property type="entry name" value="DUF3016"/>
</dbReference>
<protein>
    <submittedName>
        <fullName evidence="3">DUF3016 domain-containing protein</fullName>
    </submittedName>
</protein>
<sequence>MMKKTAISAMLCAALVAAGLSTSAWAGEAKVQWNIADKQVNGDSIAKIDQTFAKLAKGLPSGFQLEVNVSLLKAAVEPDNSNQISKSNGVDPDSIDAKTSASRDRTPSWPRLNFDYVLRDGQGAVVKTGQEELKDMDYLKQARARYGEYEANMVKDWFRKQQQSNAFPVASN</sequence>
<feature type="region of interest" description="Disordered" evidence="1">
    <location>
        <begin position="79"/>
        <end position="106"/>
    </location>
</feature>
<keyword evidence="2" id="KW-0732">Signal</keyword>
<dbReference type="Proteomes" id="UP001181355">
    <property type="component" value="Chromosome"/>
</dbReference>
<dbReference type="EMBL" id="CP133720">
    <property type="protein sequence ID" value="WMW80846.1"/>
    <property type="molecule type" value="Genomic_DNA"/>
</dbReference>
<feature type="signal peptide" evidence="2">
    <location>
        <begin position="1"/>
        <end position="26"/>
    </location>
</feature>
<organism evidence="3 4">
    <name type="scientific">Undibacterium cyanobacteriorum</name>
    <dbReference type="NCBI Taxonomy" id="3073561"/>
    <lineage>
        <taxon>Bacteria</taxon>
        <taxon>Pseudomonadati</taxon>
        <taxon>Pseudomonadota</taxon>
        <taxon>Betaproteobacteria</taxon>
        <taxon>Burkholderiales</taxon>
        <taxon>Oxalobacteraceae</taxon>
        <taxon>Undibacterium</taxon>
    </lineage>
</organism>
<evidence type="ECO:0000256" key="2">
    <source>
        <dbReference type="SAM" id="SignalP"/>
    </source>
</evidence>
<feature type="chain" id="PRO_5045898466" evidence="2">
    <location>
        <begin position="27"/>
        <end position="172"/>
    </location>
</feature>
<gene>
    <name evidence="3" type="ORF">RF679_00860</name>
</gene>
<evidence type="ECO:0000313" key="4">
    <source>
        <dbReference type="Proteomes" id="UP001181355"/>
    </source>
</evidence>
<dbReference type="RefSeq" id="WP_309482337.1">
    <property type="nucleotide sequence ID" value="NZ_CP133720.1"/>
</dbReference>
<dbReference type="Pfam" id="PF11454">
    <property type="entry name" value="DUF3016"/>
    <property type="match status" value="1"/>
</dbReference>
<evidence type="ECO:0000256" key="1">
    <source>
        <dbReference type="SAM" id="MobiDB-lite"/>
    </source>
</evidence>
<proteinExistence type="predicted"/>